<dbReference type="PANTHER" id="PTHR35866:SF1">
    <property type="entry name" value="YKGJ FAMILY CYSTEINE CLUSTER PROTEIN"/>
    <property type="match status" value="1"/>
</dbReference>
<evidence type="ECO:0000313" key="2">
    <source>
        <dbReference type="Proteomes" id="UP000186323"/>
    </source>
</evidence>
<dbReference type="PANTHER" id="PTHR35866">
    <property type="entry name" value="PUTATIVE-RELATED"/>
    <property type="match status" value="1"/>
</dbReference>
<dbReference type="OrthoDB" id="9810361at2"/>
<organism evidence="1 2">
    <name type="scientific">Desulfovibrio piger</name>
    <dbReference type="NCBI Taxonomy" id="901"/>
    <lineage>
        <taxon>Bacteria</taxon>
        <taxon>Pseudomonadati</taxon>
        <taxon>Thermodesulfobacteriota</taxon>
        <taxon>Desulfovibrionia</taxon>
        <taxon>Desulfovibrionales</taxon>
        <taxon>Desulfovibrionaceae</taxon>
        <taxon>Desulfovibrio</taxon>
    </lineage>
</organism>
<name>A0A1K1LH44_9BACT</name>
<dbReference type="EMBL" id="LT630450">
    <property type="protein sequence ID" value="SFV74016.1"/>
    <property type="molecule type" value="Genomic_DNA"/>
</dbReference>
<evidence type="ECO:0000313" key="1">
    <source>
        <dbReference type="EMBL" id="SFV74016.1"/>
    </source>
</evidence>
<dbReference type="Pfam" id="PF03692">
    <property type="entry name" value="CxxCxxCC"/>
    <property type="match status" value="1"/>
</dbReference>
<protein>
    <recommendedName>
        <fullName evidence="3">YkgJ family cysteine cluster protein</fullName>
    </recommendedName>
</protein>
<dbReference type="KEGG" id="dpg:DESPIGER_2194"/>
<gene>
    <name evidence="1" type="ORF">DESPIGER_2194</name>
</gene>
<keyword evidence="2" id="KW-1185">Reference proteome</keyword>
<dbReference type="InterPro" id="IPR005358">
    <property type="entry name" value="Puta_zinc/iron-chelating_dom"/>
</dbReference>
<evidence type="ECO:0008006" key="3">
    <source>
        <dbReference type="Google" id="ProtNLM"/>
    </source>
</evidence>
<dbReference type="Proteomes" id="UP000186323">
    <property type="component" value="Chromosome I"/>
</dbReference>
<sequence length="254" mass="29298">MEKDASREFMENLPELEPGQTFCFACHPEVPCFNRCCAELTLPLTPYDVLRLRRHMNDMPSEAFLNDFTRMRTFPDTGFPLPLLRMLEGPGEPCPFVTPGGCSVYENRPGACRFYPLGRGTKMGHEGVDERFFLVREPHCHGFDEGKEWTAQTWLASQELDAYNAANDRYMRLMAMVKATEKPLEPRMATMAILCLYQLDKFRELIQKMGIFRRVEVSEERQQAVMESDEATLDFALDWLELVIFGQSEGLNKK</sequence>
<dbReference type="AlphaFoldDB" id="A0A1K1LH44"/>
<dbReference type="RefSeq" id="WP_072336515.1">
    <property type="nucleotide sequence ID" value="NZ_LT630450.1"/>
</dbReference>
<proteinExistence type="predicted"/>
<reference evidence="2" key="1">
    <citation type="submission" date="2016-10" db="EMBL/GenBank/DDBJ databases">
        <authorList>
            <person name="Wegmann U."/>
        </authorList>
    </citation>
    <scope>NUCLEOTIDE SEQUENCE [LARGE SCALE GENOMIC DNA]</scope>
</reference>
<accession>A0A1K1LH44</accession>